<keyword evidence="1" id="KW-0802">TPR repeat</keyword>
<sequence length="448" mass="48395">MAVTFEQRRIAGDTGSPAQVLDQAIQAHRNGALDAAEHGYQTLLATQPQHPDALHFLGVLCHQRGRSDEATALIERALALAPEYPDAHNNLGNVHKECGRLAQAEACYRRALACGPSHHHALANLAIVLEAQARPGEAFIAYAQLLQQAPGFAHGHYLLGLFLRNHAQSHEHLEQSAECFGHAWQLDNGNLRALEAQGTALYLLGRHEQAREVYRAWLSRSPDNAVARHMLAACGGGEPPPRADDAYVREVFDGFAESFDEQLLRNLDYRAPELLVAGLAARLGRPHAALDVLDAGCGTGLCAPLLRPHARHLAGVDLSGGMIEKAQQRGGYDELVVGELTAHLHAQPAAWDVVISADTLVYFGDLHEVAAAAHGALRRGGWLAFTVEVLDDESDRWELGASGRYRHGRAHVHAALMQAGFGAVDIAPVILRNEGGLPVQGWLVLALK</sequence>
<dbReference type="PANTHER" id="PTHR44809:SF1">
    <property type="entry name" value="PROTEIN O-MANNOSYL-TRANSFERASE TMTC1"/>
    <property type="match status" value="1"/>
</dbReference>
<dbReference type="InterPro" id="IPR029063">
    <property type="entry name" value="SAM-dependent_MTases_sf"/>
</dbReference>
<dbReference type="Pfam" id="PF08241">
    <property type="entry name" value="Methyltransf_11"/>
    <property type="match status" value="1"/>
</dbReference>
<organism evidence="3 4">
    <name type="scientific">Lysobacter cavernae</name>
    <dbReference type="NCBI Taxonomy" id="1685901"/>
    <lineage>
        <taxon>Bacteria</taxon>
        <taxon>Pseudomonadati</taxon>
        <taxon>Pseudomonadota</taxon>
        <taxon>Gammaproteobacteria</taxon>
        <taxon>Lysobacterales</taxon>
        <taxon>Lysobacteraceae</taxon>
        <taxon>Lysobacter</taxon>
    </lineage>
</organism>
<dbReference type="CDD" id="cd02440">
    <property type="entry name" value="AdoMet_MTases"/>
    <property type="match status" value="1"/>
</dbReference>
<feature type="domain" description="Methyltransferase type 11" evidence="2">
    <location>
        <begin position="293"/>
        <end position="385"/>
    </location>
</feature>
<dbReference type="SUPFAM" id="SSF48452">
    <property type="entry name" value="TPR-like"/>
    <property type="match status" value="1"/>
</dbReference>
<evidence type="ECO:0000313" key="4">
    <source>
        <dbReference type="Proteomes" id="UP001595740"/>
    </source>
</evidence>
<evidence type="ECO:0000313" key="3">
    <source>
        <dbReference type="EMBL" id="MFC3550065.1"/>
    </source>
</evidence>
<dbReference type="SMART" id="SM00028">
    <property type="entry name" value="TPR"/>
    <property type="match status" value="4"/>
</dbReference>
<dbReference type="Pfam" id="PF13432">
    <property type="entry name" value="TPR_16"/>
    <property type="match status" value="1"/>
</dbReference>
<dbReference type="PROSITE" id="PS50005">
    <property type="entry name" value="TPR"/>
    <property type="match status" value="2"/>
</dbReference>
<feature type="repeat" description="TPR" evidence="1">
    <location>
        <begin position="85"/>
        <end position="118"/>
    </location>
</feature>
<accession>A0ABV7RKJ6</accession>
<keyword evidence="4" id="KW-1185">Reference proteome</keyword>
<protein>
    <submittedName>
        <fullName evidence="3">Tetratricopeptide repeat protein</fullName>
    </submittedName>
</protein>
<dbReference type="EMBL" id="JBHRXK010000001">
    <property type="protein sequence ID" value="MFC3550065.1"/>
    <property type="molecule type" value="Genomic_DNA"/>
</dbReference>
<dbReference type="InterPro" id="IPR013216">
    <property type="entry name" value="Methyltransf_11"/>
</dbReference>
<dbReference type="InterPro" id="IPR011990">
    <property type="entry name" value="TPR-like_helical_dom_sf"/>
</dbReference>
<dbReference type="Gene3D" id="1.25.40.10">
    <property type="entry name" value="Tetratricopeptide repeat domain"/>
    <property type="match status" value="3"/>
</dbReference>
<evidence type="ECO:0000259" key="2">
    <source>
        <dbReference type="Pfam" id="PF08241"/>
    </source>
</evidence>
<gene>
    <name evidence="3" type="ORF">ACFOLC_03460</name>
</gene>
<name>A0ABV7RKJ6_9GAMM</name>
<reference evidence="4" key="1">
    <citation type="journal article" date="2019" name="Int. J. Syst. Evol. Microbiol.">
        <title>The Global Catalogue of Microorganisms (GCM) 10K type strain sequencing project: providing services to taxonomists for standard genome sequencing and annotation.</title>
        <authorList>
            <consortium name="The Broad Institute Genomics Platform"/>
            <consortium name="The Broad Institute Genome Sequencing Center for Infectious Disease"/>
            <person name="Wu L."/>
            <person name="Ma J."/>
        </authorList>
    </citation>
    <scope>NUCLEOTIDE SEQUENCE [LARGE SCALE GENOMIC DNA]</scope>
    <source>
        <strain evidence="4">KCTC 42875</strain>
    </source>
</reference>
<proteinExistence type="predicted"/>
<dbReference type="InterPro" id="IPR019734">
    <property type="entry name" value="TPR_rpt"/>
</dbReference>
<dbReference type="Proteomes" id="UP001595740">
    <property type="component" value="Unassembled WGS sequence"/>
</dbReference>
<dbReference type="Pfam" id="PF14559">
    <property type="entry name" value="TPR_19"/>
    <property type="match status" value="1"/>
</dbReference>
<feature type="repeat" description="TPR" evidence="1">
    <location>
        <begin position="51"/>
        <end position="84"/>
    </location>
</feature>
<dbReference type="PANTHER" id="PTHR44809">
    <property type="match status" value="1"/>
</dbReference>
<dbReference type="SUPFAM" id="SSF53335">
    <property type="entry name" value="S-adenosyl-L-methionine-dependent methyltransferases"/>
    <property type="match status" value="1"/>
</dbReference>
<comment type="caution">
    <text evidence="3">The sequence shown here is derived from an EMBL/GenBank/DDBJ whole genome shotgun (WGS) entry which is preliminary data.</text>
</comment>
<evidence type="ECO:0000256" key="1">
    <source>
        <dbReference type="PROSITE-ProRule" id="PRU00339"/>
    </source>
</evidence>
<dbReference type="RefSeq" id="WP_386757530.1">
    <property type="nucleotide sequence ID" value="NZ_JBHRXK010000001.1"/>
</dbReference>
<dbReference type="Gene3D" id="3.40.50.150">
    <property type="entry name" value="Vaccinia Virus protein VP39"/>
    <property type="match status" value="1"/>
</dbReference>
<dbReference type="InterPro" id="IPR052943">
    <property type="entry name" value="TMTC_O-mannosyl-trnsfr"/>
</dbReference>